<dbReference type="Proteomes" id="UP001386955">
    <property type="component" value="Unassembled WGS sequence"/>
</dbReference>
<protein>
    <submittedName>
        <fullName evidence="2">Uncharacterized protein</fullName>
    </submittedName>
</protein>
<proteinExistence type="predicted"/>
<dbReference type="EMBL" id="JAYMYS010000004">
    <property type="protein sequence ID" value="KAK7397480.1"/>
    <property type="molecule type" value="Genomic_DNA"/>
</dbReference>
<evidence type="ECO:0000313" key="2">
    <source>
        <dbReference type="EMBL" id="KAK7397480.1"/>
    </source>
</evidence>
<feature type="compositionally biased region" description="Basic and acidic residues" evidence="1">
    <location>
        <begin position="65"/>
        <end position="77"/>
    </location>
</feature>
<reference evidence="2 3" key="1">
    <citation type="submission" date="2024-01" db="EMBL/GenBank/DDBJ databases">
        <title>The genomes of 5 underutilized Papilionoideae crops provide insights into root nodulation and disease resistanc.</title>
        <authorList>
            <person name="Jiang F."/>
        </authorList>
    </citation>
    <scope>NUCLEOTIDE SEQUENCE [LARGE SCALE GENOMIC DNA]</scope>
    <source>
        <strain evidence="2">DUOXIRENSHENG_FW03</strain>
        <tissue evidence="2">Leaves</tissue>
    </source>
</reference>
<comment type="caution">
    <text evidence="2">The sequence shown here is derived from an EMBL/GenBank/DDBJ whole genome shotgun (WGS) entry which is preliminary data.</text>
</comment>
<feature type="region of interest" description="Disordered" evidence="1">
    <location>
        <begin position="65"/>
        <end position="84"/>
    </location>
</feature>
<gene>
    <name evidence="2" type="ORF">VNO78_18655</name>
</gene>
<evidence type="ECO:0000313" key="3">
    <source>
        <dbReference type="Proteomes" id="UP001386955"/>
    </source>
</evidence>
<name>A0AAN9SLA3_PSOTE</name>
<keyword evidence="3" id="KW-1185">Reference proteome</keyword>
<evidence type="ECO:0000256" key="1">
    <source>
        <dbReference type="SAM" id="MobiDB-lite"/>
    </source>
</evidence>
<accession>A0AAN9SLA3</accession>
<sequence length="84" mass="9602">MPRSKLCMLCPTTGFITLLDGSICNRSQVFSKFQQAKKMLSSHQHSAFIQHAWRSLQMKLKKHVERGISKKKSEVHEQSGTITD</sequence>
<dbReference type="AlphaFoldDB" id="A0AAN9SLA3"/>
<organism evidence="2 3">
    <name type="scientific">Psophocarpus tetragonolobus</name>
    <name type="common">Winged bean</name>
    <name type="synonym">Dolichos tetragonolobus</name>
    <dbReference type="NCBI Taxonomy" id="3891"/>
    <lineage>
        <taxon>Eukaryota</taxon>
        <taxon>Viridiplantae</taxon>
        <taxon>Streptophyta</taxon>
        <taxon>Embryophyta</taxon>
        <taxon>Tracheophyta</taxon>
        <taxon>Spermatophyta</taxon>
        <taxon>Magnoliopsida</taxon>
        <taxon>eudicotyledons</taxon>
        <taxon>Gunneridae</taxon>
        <taxon>Pentapetalae</taxon>
        <taxon>rosids</taxon>
        <taxon>fabids</taxon>
        <taxon>Fabales</taxon>
        <taxon>Fabaceae</taxon>
        <taxon>Papilionoideae</taxon>
        <taxon>50 kb inversion clade</taxon>
        <taxon>NPAAA clade</taxon>
        <taxon>indigoferoid/millettioid clade</taxon>
        <taxon>Phaseoleae</taxon>
        <taxon>Psophocarpus</taxon>
    </lineage>
</organism>